<dbReference type="InterPro" id="IPR036388">
    <property type="entry name" value="WH-like_DNA-bd_sf"/>
</dbReference>
<dbReference type="Proteomes" id="UP000664357">
    <property type="component" value="Unassembled WGS sequence"/>
</dbReference>
<gene>
    <name evidence="2" type="ORF">JZO67_001743</name>
</gene>
<sequence length="233" mass="27198">MSKQEQLKKCWQIYSKETAFNASVLEEFLLLHGQVLNYPADSVIVVGGDFPTDVYFIKEGIGIGKRNYEDGNEYVYFQVDQTNGNLGLLEVLARKERYISTVTCLTEVTVIKVPSYLLYQEIMENQELLRRCSVLLAQDLYRTSGKEGLLYRFQGVDRVRYYLIKYYEEHNTKKSIVEVKKQYQDIAFELGISVRTVGRSIKRLKQSEEIISQKRSVLIDEAHYQKLVRKLNH</sequence>
<dbReference type="Gene3D" id="1.10.10.10">
    <property type="entry name" value="Winged helix-like DNA-binding domain superfamily/Winged helix DNA-binding domain"/>
    <property type="match status" value="1"/>
</dbReference>
<keyword evidence="3" id="KW-1185">Reference proteome</keyword>
<dbReference type="InterPro" id="IPR014710">
    <property type="entry name" value="RmlC-like_jellyroll"/>
</dbReference>
<reference evidence="2 3" key="2">
    <citation type="submission" date="2024-02" db="EMBL/GenBank/DDBJ databases">
        <title>The Genome Sequence of Enterococcus sp. DIV0159.</title>
        <authorList>
            <person name="Earl A."/>
            <person name="Manson A."/>
            <person name="Gilmore M."/>
            <person name="Sanders J."/>
            <person name="Shea T."/>
            <person name="Howe W."/>
            <person name="Livny J."/>
            <person name="Cuomo C."/>
            <person name="Neafsey D."/>
            <person name="Birren B."/>
        </authorList>
    </citation>
    <scope>NUCLEOTIDE SEQUENCE [LARGE SCALE GENOMIC DNA]</scope>
    <source>
        <strain evidence="2 3">665A</strain>
    </source>
</reference>
<dbReference type="SUPFAM" id="SSF51206">
    <property type="entry name" value="cAMP-binding domain-like"/>
    <property type="match status" value="1"/>
</dbReference>
<dbReference type="InterPro" id="IPR000595">
    <property type="entry name" value="cNMP-bd_dom"/>
</dbReference>
<evidence type="ECO:0000313" key="2">
    <source>
        <dbReference type="EMBL" id="MEO1769792.1"/>
    </source>
</evidence>
<dbReference type="SUPFAM" id="SSF46785">
    <property type="entry name" value="Winged helix' DNA-binding domain"/>
    <property type="match status" value="1"/>
</dbReference>
<organism evidence="2 3">
    <name type="scientific">Candidatus Enterococcus ferrettii</name>
    <dbReference type="NCBI Taxonomy" id="2815324"/>
    <lineage>
        <taxon>Bacteria</taxon>
        <taxon>Bacillati</taxon>
        <taxon>Bacillota</taxon>
        <taxon>Bacilli</taxon>
        <taxon>Lactobacillales</taxon>
        <taxon>Enterococcaceae</taxon>
        <taxon>Enterococcus</taxon>
    </lineage>
</organism>
<dbReference type="EMBL" id="JAFREL020000001">
    <property type="protein sequence ID" value="MEO1769792.1"/>
    <property type="molecule type" value="Genomic_DNA"/>
</dbReference>
<accession>A0ABV0EQZ9</accession>
<reference evidence="2 3" key="1">
    <citation type="submission" date="2021-03" db="EMBL/GenBank/DDBJ databases">
        <authorList>
            <person name="Gilmore M.S."/>
            <person name="Schwartzman J."/>
            <person name="Van Tyne D."/>
            <person name="Martin M."/>
            <person name="Earl A.M."/>
            <person name="Manson A.L."/>
            <person name="Straub T."/>
            <person name="Salamzade R."/>
            <person name="Saavedra J."/>
            <person name="Lebreton F."/>
            <person name="Prichula J."/>
            <person name="Schaufler K."/>
            <person name="Gaca A."/>
            <person name="Sgardioli B."/>
            <person name="Wagenaar J."/>
            <person name="Strong T."/>
        </authorList>
    </citation>
    <scope>NUCLEOTIDE SEQUENCE [LARGE SCALE GENOMIC DNA]</scope>
    <source>
        <strain evidence="2 3">665A</strain>
    </source>
</reference>
<protein>
    <recommendedName>
        <fullName evidence="1">Cyclic nucleotide-binding domain-containing protein</fullName>
    </recommendedName>
</protein>
<dbReference type="InterPro" id="IPR018490">
    <property type="entry name" value="cNMP-bd_dom_sf"/>
</dbReference>
<evidence type="ECO:0000313" key="3">
    <source>
        <dbReference type="Proteomes" id="UP000664357"/>
    </source>
</evidence>
<proteinExistence type="predicted"/>
<name>A0ABV0EQZ9_9ENTE</name>
<comment type="caution">
    <text evidence="2">The sequence shown here is derived from an EMBL/GenBank/DDBJ whole genome shotgun (WGS) entry which is preliminary data.</text>
</comment>
<dbReference type="RefSeq" id="WP_207702142.1">
    <property type="nucleotide sequence ID" value="NZ_JAFREL020000001.1"/>
</dbReference>
<dbReference type="Gene3D" id="2.60.120.10">
    <property type="entry name" value="Jelly Rolls"/>
    <property type="match status" value="1"/>
</dbReference>
<dbReference type="PROSITE" id="PS50042">
    <property type="entry name" value="CNMP_BINDING_3"/>
    <property type="match status" value="1"/>
</dbReference>
<dbReference type="InterPro" id="IPR036390">
    <property type="entry name" value="WH_DNA-bd_sf"/>
</dbReference>
<evidence type="ECO:0000259" key="1">
    <source>
        <dbReference type="PROSITE" id="PS50042"/>
    </source>
</evidence>
<feature type="domain" description="Cyclic nucleotide-binding" evidence="1">
    <location>
        <begin position="38"/>
        <end position="131"/>
    </location>
</feature>
<dbReference type="Pfam" id="PF00027">
    <property type="entry name" value="cNMP_binding"/>
    <property type="match status" value="1"/>
</dbReference>